<evidence type="ECO:0000313" key="3">
    <source>
        <dbReference type="Proteomes" id="UP001189429"/>
    </source>
</evidence>
<feature type="compositionally biased region" description="Low complexity" evidence="1">
    <location>
        <begin position="1163"/>
        <end position="1175"/>
    </location>
</feature>
<reference evidence="2" key="1">
    <citation type="submission" date="2023-10" db="EMBL/GenBank/DDBJ databases">
        <authorList>
            <person name="Chen Y."/>
            <person name="Shah S."/>
            <person name="Dougan E. K."/>
            <person name="Thang M."/>
            <person name="Chan C."/>
        </authorList>
    </citation>
    <scope>NUCLEOTIDE SEQUENCE [LARGE SCALE GENOMIC DNA]</scope>
</reference>
<feature type="region of interest" description="Disordered" evidence="1">
    <location>
        <begin position="19"/>
        <end position="54"/>
    </location>
</feature>
<proteinExistence type="predicted"/>
<feature type="region of interest" description="Disordered" evidence="1">
    <location>
        <begin position="633"/>
        <end position="662"/>
    </location>
</feature>
<evidence type="ECO:0000256" key="1">
    <source>
        <dbReference type="SAM" id="MobiDB-lite"/>
    </source>
</evidence>
<feature type="region of interest" description="Disordered" evidence="1">
    <location>
        <begin position="1101"/>
        <end position="1138"/>
    </location>
</feature>
<protein>
    <submittedName>
        <fullName evidence="2">Uncharacterized protein</fullName>
    </submittedName>
</protein>
<organism evidence="2 3">
    <name type="scientific">Prorocentrum cordatum</name>
    <dbReference type="NCBI Taxonomy" id="2364126"/>
    <lineage>
        <taxon>Eukaryota</taxon>
        <taxon>Sar</taxon>
        <taxon>Alveolata</taxon>
        <taxon>Dinophyceae</taxon>
        <taxon>Prorocentrales</taxon>
        <taxon>Prorocentraceae</taxon>
        <taxon>Prorocentrum</taxon>
    </lineage>
</organism>
<keyword evidence="3" id="KW-1185">Reference proteome</keyword>
<feature type="compositionally biased region" description="Basic and acidic residues" evidence="1">
    <location>
        <begin position="1101"/>
        <end position="1110"/>
    </location>
</feature>
<comment type="caution">
    <text evidence="2">The sequence shown here is derived from an EMBL/GenBank/DDBJ whole genome shotgun (WGS) entry which is preliminary data.</text>
</comment>
<feature type="compositionally biased region" description="Low complexity" evidence="1">
    <location>
        <begin position="647"/>
        <end position="658"/>
    </location>
</feature>
<sequence>MCGTGGDWLELRRQLLDSDLGGESSSSGPSEVLSGWSLFGSPTDDGMDGPPEGADAAAIADAMIVEVPPVDAIVEGPPAQGGRGRPRRRTVNAVLADVMTHHGGILAPSGPGAQQLESQVDPVDGGPEDSIGGAALANNNSFVVSDAESFRRLVLEVGDAIANNISLDGLLHQTHMEIGELMEHVYDICIAGGAVGLVFTEAVRSDETQFPARGATGSNDEGTIDNDLPGDADERAKLVNTEWNYGVLFVKRGSGGQPAPHVSFSFSLCTPVQVVSNTSGECYYAVLHQTRLADADRIAQKFARHQGNTTTDGDRAFIRAERHRSCVYPGMHLLHKLCCVHRASNCKKDPFKKKVPREIEFYTNLALVMRRAYNSNDFRREVKQLILAPGRFTYLAEGACLPVHVKRLEHLLDHAVQPRTGKNAWRRSVIWATIDGGIDGSRLIHWNGCEEIVEYFILLQGLGIFADAWGKWIAVYYPSEKKGAQPRVDLDGKGALQAVLDSNPAGMSVPHLAVAAQAVCTTSLTKLEKTWYPNKTFAGIRSDDAMKAALDEKDCVLDSWSLQFCRHRRHGVIADARHDLMHVASLLHEDSEAGVEPAFPASVNTWVASLSRVGVEWIGQGFRRLARAFRQLRTPSSSSPEADQPCRQQARAAGAPSAPRRRKLRAADAFFSRECGREGNAQPSFSGMWAKFRRLGDGDIDELQRQADEANAEVSEGGGPFPMGRREMQRARARADAEAVAAMHVRAQLADDRVGQPAPLPRALEAHGRTLAAVAAAAPSGALAARPSADALAVIERALRTSSDSERREEKVAEQQVVDFAERGGRAGARELALAAGRAAPHAAGASFFVADPRNAQSEEGAPNFLHAEWADDSVYQRAQRLAALTGQTRPVRALRGLLHRFWHGLSRASLHKDCEVFDEPPVHRRCWEARRFICCPESASLVKLKANLEKATRRLYRPGALRSNVDSGLIVCCFIGLAVRHDGDGGPAAECDDGALYAFMHVGFHSWSPFEPFYVPMRTPGYVVDLDGDQKLRERLVELEALPRSLDAWAACEIFDLSKRWLLAHFELIENDTVVGAVGPRLQKGRRRISQWHALADRFKAARDERSDDGGGGDSDGGDAATEGGGSADGGGGEVGASGVEEEQAIVEAAVDGSDGSREQLSSDSSSTASSSSSEDAGADEPPDLGVEHPPHLREQAVCSFRLPGHLGGGSIVAYKNNEIYAYCGECEAHGRRCRVSRRGKGATKRAQGQGRPLGHLMAWLLSADECSDAWDHKNLYNTIDHATRRHGRDILRGLAGSEDIFEQERHQRDDEESEPEK</sequence>
<feature type="compositionally biased region" description="Low complexity" evidence="1">
    <location>
        <begin position="19"/>
        <end position="37"/>
    </location>
</feature>
<accession>A0ABN9XXB9</accession>
<name>A0ABN9XXB9_9DINO</name>
<feature type="region of interest" description="Disordered" evidence="1">
    <location>
        <begin position="1151"/>
        <end position="1191"/>
    </location>
</feature>
<dbReference type="Proteomes" id="UP001189429">
    <property type="component" value="Unassembled WGS sequence"/>
</dbReference>
<dbReference type="EMBL" id="CAUYUJ010021459">
    <property type="protein sequence ID" value="CAK0904781.1"/>
    <property type="molecule type" value="Genomic_DNA"/>
</dbReference>
<evidence type="ECO:0000313" key="2">
    <source>
        <dbReference type="EMBL" id="CAK0904781.1"/>
    </source>
</evidence>
<gene>
    <name evidence="2" type="ORF">PCOR1329_LOCUS80707</name>
</gene>
<feature type="compositionally biased region" description="Gly residues" evidence="1">
    <location>
        <begin position="1124"/>
        <end position="1137"/>
    </location>
</feature>